<sequence length="60" mass="6222">MTATTLTPAPTVPSLPRARRLASAPLRAIRAFGGALVAVVVLGVHDEEAGVRDPRPVHEG</sequence>
<organism evidence="1 2">
    <name type="scientific">Streptomyces showdoensis</name>
    <dbReference type="NCBI Taxonomy" id="68268"/>
    <lineage>
        <taxon>Bacteria</taxon>
        <taxon>Bacillati</taxon>
        <taxon>Actinomycetota</taxon>
        <taxon>Actinomycetes</taxon>
        <taxon>Kitasatosporales</taxon>
        <taxon>Streptomycetaceae</taxon>
        <taxon>Streptomyces</taxon>
    </lineage>
</organism>
<keyword evidence="2" id="KW-1185">Reference proteome</keyword>
<comment type="caution">
    <text evidence="1">The sequence shown here is derived from an EMBL/GenBank/DDBJ whole genome shotgun (WGS) entry which is preliminary data.</text>
</comment>
<protein>
    <submittedName>
        <fullName evidence="1">Uncharacterized protein</fullName>
    </submittedName>
</protein>
<dbReference type="EMBL" id="LAQS01000007">
    <property type="protein sequence ID" value="KKZ74660.1"/>
    <property type="molecule type" value="Genomic_DNA"/>
</dbReference>
<dbReference type="AlphaFoldDB" id="A0A2P2GT41"/>
<reference evidence="1 2" key="1">
    <citation type="submission" date="2015-05" db="EMBL/GenBank/DDBJ databases">
        <title>Draft Genome assembly of Streptomyces showdoensis.</title>
        <authorList>
            <person name="Thapa K.K."/>
            <person name="Metsa-Ketela M."/>
        </authorList>
    </citation>
    <scope>NUCLEOTIDE SEQUENCE [LARGE SCALE GENOMIC DNA]</scope>
    <source>
        <strain evidence="1 2">ATCC 15227</strain>
    </source>
</reference>
<proteinExistence type="predicted"/>
<dbReference type="Proteomes" id="UP000265325">
    <property type="component" value="Unassembled WGS sequence"/>
</dbReference>
<name>A0A2P2GT41_STREW</name>
<evidence type="ECO:0000313" key="1">
    <source>
        <dbReference type="EMBL" id="KKZ74660.1"/>
    </source>
</evidence>
<gene>
    <name evidence="1" type="ORF">VO63_06110</name>
</gene>
<accession>A0A2P2GT41</accession>
<evidence type="ECO:0000313" key="2">
    <source>
        <dbReference type="Proteomes" id="UP000265325"/>
    </source>
</evidence>
<dbReference type="RefSeq" id="WP_046906535.1">
    <property type="nucleotide sequence ID" value="NZ_BAAAXG010000026.1"/>
</dbReference>